<evidence type="ECO:0000313" key="5">
    <source>
        <dbReference type="Proteomes" id="UP000753961"/>
    </source>
</evidence>
<dbReference type="SUPFAM" id="SSF52047">
    <property type="entry name" value="RNI-like"/>
    <property type="match status" value="1"/>
</dbReference>
<evidence type="ECO:0000313" key="4">
    <source>
        <dbReference type="EMBL" id="MBY5959972.1"/>
    </source>
</evidence>
<dbReference type="AlphaFoldDB" id="A0A953I2B3"/>
<dbReference type="PANTHER" id="PTHR35889">
    <property type="entry name" value="CYCLOINULO-OLIGOSACCHARIDE FRUCTANOTRANSFERASE-RELATED"/>
    <property type="match status" value="1"/>
</dbReference>
<feature type="transmembrane region" description="Helical" evidence="1">
    <location>
        <begin position="44"/>
        <end position="67"/>
    </location>
</feature>
<feature type="domain" description="Cytochrome C Planctomycete-type" evidence="2">
    <location>
        <begin position="183"/>
        <end position="242"/>
    </location>
</feature>
<dbReference type="EMBL" id="JAHVHU010000020">
    <property type="protein sequence ID" value="MBY5959972.1"/>
    <property type="molecule type" value="Genomic_DNA"/>
</dbReference>
<keyword evidence="1" id="KW-0472">Membrane</keyword>
<feature type="transmembrane region" description="Helical" evidence="1">
    <location>
        <begin position="79"/>
        <end position="97"/>
    </location>
</feature>
<sequence length="474" mass="53624">MFDLELFVGRFHPLMVHLPIGFVVMAVLFKALDIRSSTRTYRPALKVSLLLSAIVGIVTCLTGLLLARSGTYPADQLFWHKWTGISLAVLTVFWYLVEFRWSVRPTVSYSFTALTLVLLILTGHRGGVLTHGASYLWEGLPVTWQQFFGHDPYEAEKLEFEISNLDSALVYEDIVVPILEARCYSCHSDRKQKSELRLDSPEMIQKGGASGDPLIRSDLDKSKLYHVLTLPLNEDEHMPPKGKAQLSKYEVKVIEAWIAQGGEVEKMVMHYPDRSALEEWYDDLMADQKLFSNELIPSQPVSQPDPTLIENLRSQGVLVQSVGKSSHYLEVSFMNVPNLEPELIKEAAKIKEQVIWLDVSGKNLSDQHLNELINFTRTTDLNLSRSKLPGNSLKKLSQLKNIQILNLTGAELYGSALEDLRGWPELRKVFIYLTGIPSESVERFLETNPGIMIDTGGYRLPSVPRDTMVFRFKG</sequence>
<dbReference type="PANTHER" id="PTHR35889:SF3">
    <property type="entry name" value="F-BOX DOMAIN-CONTAINING PROTEIN"/>
    <property type="match status" value="1"/>
</dbReference>
<dbReference type="Proteomes" id="UP000753961">
    <property type="component" value="Unassembled WGS sequence"/>
</dbReference>
<keyword evidence="5" id="KW-1185">Reference proteome</keyword>
<evidence type="ECO:0008006" key="6">
    <source>
        <dbReference type="Google" id="ProtNLM"/>
    </source>
</evidence>
<evidence type="ECO:0000259" key="3">
    <source>
        <dbReference type="Pfam" id="PF09990"/>
    </source>
</evidence>
<protein>
    <recommendedName>
        <fullName evidence="6">Planctomycete cytochrome C</fullName>
    </recommendedName>
</protein>
<dbReference type="InterPro" id="IPR019251">
    <property type="entry name" value="DUF2231_TM"/>
</dbReference>
<gene>
    <name evidence="4" type="ORF">KUV50_17600</name>
</gene>
<organism evidence="4 5">
    <name type="scientific">Membranihabitans marinus</name>
    <dbReference type="NCBI Taxonomy" id="1227546"/>
    <lineage>
        <taxon>Bacteria</taxon>
        <taxon>Pseudomonadati</taxon>
        <taxon>Bacteroidota</taxon>
        <taxon>Saprospiria</taxon>
        <taxon>Saprospirales</taxon>
        <taxon>Saprospiraceae</taxon>
        <taxon>Membranihabitans</taxon>
    </lineage>
</organism>
<name>A0A953I2B3_9BACT</name>
<comment type="caution">
    <text evidence="4">The sequence shown here is derived from an EMBL/GenBank/DDBJ whole genome shotgun (WGS) entry which is preliminary data.</text>
</comment>
<evidence type="ECO:0000259" key="2">
    <source>
        <dbReference type="Pfam" id="PF07635"/>
    </source>
</evidence>
<feature type="transmembrane region" description="Helical" evidence="1">
    <location>
        <begin position="109"/>
        <end position="127"/>
    </location>
</feature>
<dbReference type="InterPro" id="IPR011429">
    <property type="entry name" value="Cyt_c_Planctomycete-type"/>
</dbReference>
<accession>A0A953I2B3</accession>
<dbReference type="Pfam" id="PF09990">
    <property type="entry name" value="DUF2231"/>
    <property type="match status" value="1"/>
</dbReference>
<feature type="transmembrane region" description="Helical" evidence="1">
    <location>
        <begin position="14"/>
        <end position="32"/>
    </location>
</feature>
<dbReference type="Gene3D" id="3.80.10.10">
    <property type="entry name" value="Ribonuclease Inhibitor"/>
    <property type="match status" value="1"/>
</dbReference>
<reference evidence="4" key="1">
    <citation type="submission" date="2021-06" db="EMBL/GenBank/DDBJ databases">
        <title>44 bacteria genomes isolated from Dapeng, Shenzhen.</title>
        <authorList>
            <person name="Zheng W."/>
            <person name="Yu S."/>
            <person name="Huang Y."/>
        </authorList>
    </citation>
    <scope>NUCLEOTIDE SEQUENCE</scope>
    <source>
        <strain evidence="4">DP5N28-2</strain>
    </source>
</reference>
<dbReference type="RefSeq" id="WP_222581508.1">
    <property type="nucleotide sequence ID" value="NZ_JAHVHU010000020.1"/>
</dbReference>
<dbReference type="InterPro" id="IPR032675">
    <property type="entry name" value="LRR_dom_sf"/>
</dbReference>
<proteinExistence type="predicted"/>
<feature type="domain" description="DUF2231" evidence="3">
    <location>
        <begin position="11"/>
        <end position="129"/>
    </location>
</feature>
<keyword evidence="1" id="KW-1133">Transmembrane helix</keyword>
<evidence type="ECO:0000256" key="1">
    <source>
        <dbReference type="SAM" id="Phobius"/>
    </source>
</evidence>
<keyword evidence="1" id="KW-0812">Transmembrane</keyword>
<dbReference type="Pfam" id="PF07635">
    <property type="entry name" value="PSCyt1"/>
    <property type="match status" value="1"/>
</dbReference>